<organism evidence="2 3">
    <name type="scientific">Potamilus streckersoni</name>
    <dbReference type="NCBI Taxonomy" id="2493646"/>
    <lineage>
        <taxon>Eukaryota</taxon>
        <taxon>Metazoa</taxon>
        <taxon>Spiralia</taxon>
        <taxon>Lophotrochozoa</taxon>
        <taxon>Mollusca</taxon>
        <taxon>Bivalvia</taxon>
        <taxon>Autobranchia</taxon>
        <taxon>Heteroconchia</taxon>
        <taxon>Palaeoheterodonta</taxon>
        <taxon>Unionida</taxon>
        <taxon>Unionoidea</taxon>
        <taxon>Unionidae</taxon>
        <taxon>Ambleminae</taxon>
        <taxon>Lampsilini</taxon>
        <taxon>Potamilus</taxon>
    </lineage>
</organism>
<evidence type="ECO:0000256" key="1">
    <source>
        <dbReference type="SAM" id="MobiDB-lite"/>
    </source>
</evidence>
<protein>
    <submittedName>
        <fullName evidence="2">Uncharacterized protein</fullName>
    </submittedName>
</protein>
<name>A0AAE0RM67_9BIVA</name>
<dbReference type="AlphaFoldDB" id="A0AAE0RM67"/>
<feature type="compositionally biased region" description="Basic and acidic residues" evidence="1">
    <location>
        <begin position="48"/>
        <end position="57"/>
    </location>
</feature>
<evidence type="ECO:0000313" key="2">
    <source>
        <dbReference type="EMBL" id="KAK3576007.1"/>
    </source>
</evidence>
<accession>A0AAE0RM67</accession>
<reference evidence="2" key="3">
    <citation type="submission" date="2023-05" db="EMBL/GenBank/DDBJ databases">
        <authorList>
            <person name="Smith C.H."/>
        </authorList>
    </citation>
    <scope>NUCLEOTIDE SEQUENCE</scope>
    <source>
        <strain evidence="2">CHS0354</strain>
        <tissue evidence="2">Mantle</tissue>
    </source>
</reference>
<sequence>MSLPGSAIPCMREILYENIITFENMDGPKDGNGLQVNREGNSHASVKGGRDARDRNKGQQQHRQVQEEFPFILRREDWEMEGKWD</sequence>
<keyword evidence="3" id="KW-1185">Reference proteome</keyword>
<reference evidence="2" key="1">
    <citation type="journal article" date="2021" name="Genome Biol. Evol.">
        <title>A High-Quality Reference Genome for a Parasitic Bivalve with Doubly Uniparental Inheritance (Bivalvia: Unionida).</title>
        <authorList>
            <person name="Smith C.H."/>
        </authorList>
    </citation>
    <scope>NUCLEOTIDE SEQUENCE</scope>
    <source>
        <strain evidence="2">CHS0354</strain>
    </source>
</reference>
<reference evidence="2" key="2">
    <citation type="journal article" date="2021" name="Genome Biol. Evol.">
        <title>Developing a high-quality reference genome for a parasitic bivalve with doubly uniparental inheritance (Bivalvia: Unionida).</title>
        <authorList>
            <person name="Smith C.H."/>
        </authorList>
    </citation>
    <scope>NUCLEOTIDE SEQUENCE</scope>
    <source>
        <strain evidence="2">CHS0354</strain>
        <tissue evidence="2">Mantle</tissue>
    </source>
</reference>
<evidence type="ECO:0000313" key="3">
    <source>
        <dbReference type="Proteomes" id="UP001195483"/>
    </source>
</evidence>
<dbReference type="EMBL" id="JAEAOA010000515">
    <property type="protein sequence ID" value="KAK3576007.1"/>
    <property type="molecule type" value="Genomic_DNA"/>
</dbReference>
<gene>
    <name evidence="2" type="ORF">CHS0354_007545</name>
</gene>
<comment type="caution">
    <text evidence="2">The sequence shown here is derived from an EMBL/GenBank/DDBJ whole genome shotgun (WGS) entry which is preliminary data.</text>
</comment>
<proteinExistence type="predicted"/>
<feature type="region of interest" description="Disordered" evidence="1">
    <location>
        <begin position="28"/>
        <end position="70"/>
    </location>
</feature>
<dbReference type="Proteomes" id="UP001195483">
    <property type="component" value="Unassembled WGS sequence"/>
</dbReference>
<feature type="compositionally biased region" description="Polar residues" evidence="1">
    <location>
        <begin position="34"/>
        <end position="44"/>
    </location>
</feature>